<dbReference type="RefSeq" id="WP_092733387.1">
    <property type="nucleotide sequence ID" value="NZ_FNPC01000006.1"/>
</dbReference>
<keyword evidence="2" id="KW-1185">Reference proteome</keyword>
<organism evidence="1 2">
    <name type="scientific">Halopenitus persicus</name>
    <dbReference type="NCBI Taxonomy" id="1048396"/>
    <lineage>
        <taxon>Archaea</taxon>
        <taxon>Methanobacteriati</taxon>
        <taxon>Methanobacteriota</taxon>
        <taxon>Stenosarchaea group</taxon>
        <taxon>Halobacteria</taxon>
        <taxon>Halobacteriales</taxon>
        <taxon>Haloferacaceae</taxon>
        <taxon>Halopenitus</taxon>
    </lineage>
</organism>
<dbReference type="AlphaFoldDB" id="A0A1H3KZ34"/>
<accession>A0A1H3KZ34</accession>
<evidence type="ECO:0000313" key="1">
    <source>
        <dbReference type="EMBL" id="SDY57442.1"/>
    </source>
</evidence>
<dbReference type="OrthoDB" id="162070at2157"/>
<reference evidence="2" key="1">
    <citation type="submission" date="2016-10" db="EMBL/GenBank/DDBJ databases">
        <authorList>
            <person name="Varghese N."/>
            <person name="Submissions S."/>
        </authorList>
    </citation>
    <scope>NUCLEOTIDE SEQUENCE [LARGE SCALE GENOMIC DNA]</scope>
    <source>
        <strain evidence="2">DC30,IBRC 10041,KCTC 4046</strain>
    </source>
</reference>
<dbReference type="InterPro" id="IPR058277">
    <property type="entry name" value="DUF7971"/>
</dbReference>
<sequence length="127" mass="14333">MSEISLAIPQGVIDGLPEDSQATTQDVQRAVSGIESRLNAEIEDADGTAEAASVVVDAIEFLEDRMERYDAFVPELRAWGQSPIYAITWRNLYAELIAQLYDHEWLAEELDRERNYRIVEDGIRFGG</sequence>
<name>A0A1H3KZ34_9EURY</name>
<proteinExistence type="predicted"/>
<protein>
    <submittedName>
        <fullName evidence="1">Uncharacterized protein</fullName>
    </submittedName>
</protein>
<dbReference type="Proteomes" id="UP000199079">
    <property type="component" value="Unassembled WGS sequence"/>
</dbReference>
<dbReference type="EMBL" id="FNPC01000006">
    <property type="protein sequence ID" value="SDY57442.1"/>
    <property type="molecule type" value="Genomic_DNA"/>
</dbReference>
<evidence type="ECO:0000313" key="2">
    <source>
        <dbReference type="Proteomes" id="UP000199079"/>
    </source>
</evidence>
<dbReference type="Pfam" id="PF25926">
    <property type="entry name" value="DUF7971"/>
    <property type="match status" value="1"/>
</dbReference>
<gene>
    <name evidence="1" type="ORF">SAMN05216564_106225</name>
</gene>